<dbReference type="NCBIfam" id="TIGR02401">
    <property type="entry name" value="trehalose_TreY"/>
    <property type="match status" value="1"/>
</dbReference>
<keyword evidence="4" id="KW-1185">Reference proteome</keyword>
<dbReference type="RefSeq" id="WP_074780373.1">
    <property type="nucleotide sequence ID" value="NZ_FOGN01000005.1"/>
</dbReference>
<dbReference type="EMBL" id="FOUA01000005">
    <property type="protein sequence ID" value="SFM17417.1"/>
    <property type="molecule type" value="Genomic_DNA"/>
</dbReference>
<dbReference type="Gene3D" id="3.20.20.80">
    <property type="entry name" value="Glycosidases"/>
    <property type="match status" value="3"/>
</dbReference>
<dbReference type="Gene3D" id="1.10.10.470">
    <property type="entry name" value="Maltooligosyl trehalose synthase, domain 4"/>
    <property type="match status" value="1"/>
</dbReference>
<dbReference type="Pfam" id="PF00128">
    <property type="entry name" value="Alpha-amylase"/>
    <property type="match status" value="1"/>
</dbReference>
<dbReference type="PANTHER" id="PTHR10357">
    <property type="entry name" value="ALPHA-AMYLASE FAMILY MEMBER"/>
    <property type="match status" value="1"/>
</dbReference>
<reference evidence="4 5" key="1">
    <citation type="submission" date="2016-10" db="EMBL/GenBank/DDBJ databases">
        <authorList>
            <person name="de Groot N.N."/>
        </authorList>
    </citation>
    <scope>NUCLEOTIDE SEQUENCE [LARGE SCALE GENOMIC DNA]</scope>
    <source>
        <strain evidence="3 4">CGMCC 1.9095</strain>
        <strain evidence="2 5">DSM 22558</strain>
    </source>
</reference>
<dbReference type="Gene3D" id="1.10.150.200">
    <property type="entry name" value="Maltooligosyl trehalose synthase, domain 3"/>
    <property type="match status" value="2"/>
</dbReference>
<gene>
    <name evidence="3" type="ORF">SAMN04487855_2626</name>
    <name evidence="2" type="ORF">SAMN05216589_2593</name>
</gene>
<dbReference type="GO" id="GO:0047470">
    <property type="term" value="F:(1,4)-alpha-D-glucan 1-alpha-D-glucosylmutase activity"/>
    <property type="evidence" value="ECO:0007669"/>
    <property type="project" value="TreeGrafter"/>
</dbReference>
<dbReference type="EMBL" id="FOGN01000005">
    <property type="protein sequence ID" value="SES18594.1"/>
    <property type="molecule type" value="Genomic_DNA"/>
</dbReference>
<dbReference type="SUPFAM" id="SSF51445">
    <property type="entry name" value="(Trans)glycosidases"/>
    <property type="match status" value="1"/>
</dbReference>
<evidence type="ECO:0000259" key="1">
    <source>
        <dbReference type="SMART" id="SM00642"/>
    </source>
</evidence>
<dbReference type="InterPro" id="IPR006047">
    <property type="entry name" value="GH13_cat_dom"/>
</dbReference>
<organism evidence="2 5">
    <name type="scientific">Halopseudomonas bauzanensis</name>
    <dbReference type="NCBI Taxonomy" id="653930"/>
    <lineage>
        <taxon>Bacteria</taxon>
        <taxon>Pseudomonadati</taxon>
        <taxon>Pseudomonadota</taxon>
        <taxon>Gammaproteobacteria</taxon>
        <taxon>Pseudomonadales</taxon>
        <taxon>Pseudomonadaceae</taxon>
        <taxon>Halopseudomonas</taxon>
    </lineage>
</organism>
<proteinExistence type="predicted"/>
<dbReference type="Proteomes" id="UP000186904">
    <property type="component" value="Unassembled WGS sequence"/>
</dbReference>
<name>A0A1H9VAY6_9GAMM</name>
<evidence type="ECO:0000313" key="3">
    <source>
        <dbReference type="EMBL" id="SFM17417.1"/>
    </source>
</evidence>
<dbReference type="Gene3D" id="3.30.1590.10">
    <property type="entry name" value="Maltooligosyl trehalose synthase, domain 2"/>
    <property type="match status" value="2"/>
</dbReference>
<dbReference type="InterPro" id="IPR017853">
    <property type="entry name" value="GH"/>
</dbReference>
<dbReference type="CDD" id="cd11336">
    <property type="entry name" value="AmyAc_MTSase"/>
    <property type="match status" value="1"/>
</dbReference>
<dbReference type="AlphaFoldDB" id="A0A1H9VAY6"/>
<evidence type="ECO:0000313" key="2">
    <source>
        <dbReference type="EMBL" id="SES18594.1"/>
    </source>
</evidence>
<dbReference type="SMART" id="SM00642">
    <property type="entry name" value="Aamy"/>
    <property type="match status" value="1"/>
</dbReference>
<dbReference type="InterPro" id="IPR012767">
    <property type="entry name" value="Trehalose_TreY"/>
</dbReference>
<evidence type="ECO:0000313" key="5">
    <source>
        <dbReference type="Proteomes" id="UP000186904"/>
    </source>
</evidence>
<dbReference type="GO" id="GO:0030980">
    <property type="term" value="P:alpha-glucan catabolic process"/>
    <property type="evidence" value="ECO:0007669"/>
    <property type="project" value="TreeGrafter"/>
</dbReference>
<evidence type="ECO:0000313" key="4">
    <source>
        <dbReference type="Proteomes" id="UP000186599"/>
    </source>
</evidence>
<dbReference type="OrthoDB" id="9761577at2"/>
<sequence>MVELRATLRLQFHAGFTLDDALALVDYFSRLGISHIYASPLLTARPGSLHGYDVIDPTQVNPELGGEDALRRLADALHQRSMGLIMDIVPNHMAVDNANPWWQDVLQWGAASPYAGFFDITWRSQDPFMRDRLLLPILRSDYLDVLKAGELRLTFDATSGSFFVTHFDHRLPLAVASYVDILTPTGNVALTRIADRCAALEDEFSAHALGARICQELAAAATGDTRQDIEHALRRFEPDTAEGCLRLHHLLERQHYRLASWRTANDDINWRRFFDVNELISLRAEQPAVFEATHRKILELVEAGLIDGLRIDHIDGLANPRTYCRRLRRRVDRLVGDRQGHFPIHVEKILAAGEQLPTDWMVDGTTGYDFMNRVSLLQHDPNGQADLADLWNSLTGRSTDFTEEIRDARRLVLSNSLAADFETLCQALLRLARCSLATRDITLGAIRRALRALIVHYPVYRTYTSVCGRSGQDRRFLDQALLGARAELGSNDWATLEQINHWLGGEPLHASPPGAKRRFQRRLLARFHQLTSPVAAKAVEDTACYRSAILLSRNDVGFDPQRFSADPDWFHAQCIDQAEHFPQGLLATATHDHKRGEDARARLAVVSEHAPWFGIQVHFWHNLAEPLISVVDGQPAPAPADELMLYQTLFSSWPLSLSADDDSGCAAFAERVLAWQRKALREAKLRSSWTAPNSAYEDACHGFLQRLMGSREAIELRRALAHAVELTACNGALNSLSQCLLRMTTPGVPDLYQGCELWDFSLVDPDNRRPVDYPFRERCLAANDSPTQLLQDWRDGRIKQWLIARVLDCRRRLPGLFRHGAYQPLTLHGRHADRLIAFRRQLGDQLAICIVPRLAAPLLGDSDIPLIPAQRWDDTLIDLPATYLTSALTGETVASGPAVPLSDLLDAVPVNLLVNTQHEESTP</sequence>
<dbReference type="STRING" id="653930.SAMN05216589_2593"/>
<dbReference type="Proteomes" id="UP000186599">
    <property type="component" value="Unassembled WGS sequence"/>
</dbReference>
<protein>
    <submittedName>
        <fullName evidence="3">(1-&gt;4)-alpha-D-glucan 1-alpha-D-glucosylmutase</fullName>
    </submittedName>
    <submittedName>
        <fullName evidence="2">Maltooligosyl trehalose synthase</fullName>
    </submittedName>
</protein>
<feature type="domain" description="Glycosyl hydrolase family 13 catalytic" evidence="1">
    <location>
        <begin position="12"/>
        <end position="447"/>
    </location>
</feature>
<dbReference type="GO" id="GO:0005992">
    <property type="term" value="P:trehalose biosynthetic process"/>
    <property type="evidence" value="ECO:0007669"/>
    <property type="project" value="TreeGrafter"/>
</dbReference>
<accession>A0A1H9VAY6</accession>
<dbReference type="InterPro" id="IPR013797">
    <property type="entry name" value="Maltooligo_trehalose_synth_4"/>
</dbReference>
<dbReference type="PANTHER" id="PTHR10357:SF216">
    <property type="entry name" value="MALTOOLIGOSYL TREHALOSE SYNTHASE-RELATED"/>
    <property type="match status" value="1"/>
</dbReference>